<dbReference type="Proteomes" id="UP001155901">
    <property type="component" value="Unassembled WGS sequence"/>
</dbReference>
<dbReference type="RefSeq" id="WP_217945300.1">
    <property type="nucleotide sequence ID" value="NZ_JAHTGR010000016.1"/>
</dbReference>
<reference evidence="4" key="2">
    <citation type="submission" date="2022-03" db="EMBL/GenBank/DDBJ databases">
        <title>Genome Encyclopedia of Bacteria and Archaea VI: Functional Genomics of Type Strains.</title>
        <authorList>
            <person name="Whitman W."/>
        </authorList>
    </citation>
    <scope>NUCLEOTIDE SEQUENCE</scope>
    <source>
        <strain evidence="4">HSC-15S17</strain>
    </source>
</reference>
<gene>
    <name evidence="3" type="ORF">KVP70_25925</name>
    <name evidence="4" type="ORF">L1274_000919</name>
</gene>
<evidence type="ECO:0000259" key="2">
    <source>
        <dbReference type="Pfam" id="PF18134"/>
    </source>
</evidence>
<keyword evidence="1" id="KW-0051">Antiviral defense</keyword>
<protein>
    <submittedName>
        <fullName evidence="3">Nucleotidyltransferase</fullName>
    </submittedName>
</protein>
<organism evidence="3 5">
    <name type="scientific">Duganella violaceipulchra</name>
    <dbReference type="NCBI Taxonomy" id="2849652"/>
    <lineage>
        <taxon>Bacteria</taxon>
        <taxon>Pseudomonadati</taxon>
        <taxon>Pseudomonadota</taxon>
        <taxon>Betaproteobacteria</taxon>
        <taxon>Burkholderiales</taxon>
        <taxon>Oxalobacteraceae</taxon>
        <taxon>Telluria group</taxon>
        <taxon>Duganella</taxon>
    </lineage>
</organism>
<dbReference type="InterPro" id="IPR006116">
    <property type="entry name" value="NT_2-5OAS_ClassI-CCAase"/>
</dbReference>
<dbReference type="Proteomes" id="UP001162889">
    <property type="component" value="Unassembled WGS sequence"/>
</dbReference>
<keyword evidence="6" id="KW-1185">Reference proteome</keyword>
<dbReference type="AlphaFoldDB" id="A0AA41HH28"/>
<dbReference type="CDD" id="cd05400">
    <property type="entry name" value="NT_2-5OAS_ClassI-CCAase"/>
    <property type="match status" value="1"/>
</dbReference>
<evidence type="ECO:0000256" key="1">
    <source>
        <dbReference type="ARBA" id="ARBA00023118"/>
    </source>
</evidence>
<dbReference type="Pfam" id="PF18134">
    <property type="entry name" value="AGS_C"/>
    <property type="match status" value="1"/>
</dbReference>
<evidence type="ECO:0000313" key="3">
    <source>
        <dbReference type="EMBL" id="MBV6324379.1"/>
    </source>
</evidence>
<reference evidence="3" key="1">
    <citation type="submission" date="2021-07" db="EMBL/GenBank/DDBJ databases">
        <title>Characterization of violacein-producing bacteria and related species.</title>
        <authorList>
            <person name="Wilson H.S."/>
            <person name="De Leon M.E."/>
        </authorList>
    </citation>
    <scope>NUCLEOTIDE SEQUENCE</scope>
    <source>
        <strain evidence="3">HSC-15S17</strain>
    </source>
</reference>
<dbReference type="EMBL" id="JAHTGR010000016">
    <property type="protein sequence ID" value="MBV6324379.1"/>
    <property type="molecule type" value="Genomic_DNA"/>
</dbReference>
<evidence type="ECO:0000313" key="4">
    <source>
        <dbReference type="EMBL" id="MCP2007226.1"/>
    </source>
</evidence>
<feature type="domain" description="Adenylyl/Guanylyl and SMODS C-terminal sensor" evidence="2">
    <location>
        <begin position="310"/>
        <end position="431"/>
    </location>
</feature>
<comment type="caution">
    <text evidence="3">The sequence shown here is derived from an EMBL/GenBank/DDBJ whole genome shotgun (WGS) entry which is preliminary data.</text>
</comment>
<dbReference type="EMBL" id="JALJZU010000002">
    <property type="protein sequence ID" value="MCP2007226.1"/>
    <property type="molecule type" value="Genomic_DNA"/>
</dbReference>
<dbReference type="Pfam" id="PF18144">
    <property type="entry name" value="SMODS"/>
    <property type="match status" value="1"/>
</dbReference>
<evidence type="ECO:0000313" key="6">
    <source>
        <dbReference type="Proteomes" id="UP001162889"/>
    </source>
</evidence>
<sequence>MTTAKLFQEFRNNLTVKNADAISTAYANITMRLNKDFRDLESDVLYRRQIGSYGRRTAIHGISDLDMVIELPWSLYEKYKGYQNNGPSQLLQAVRESLKKRYPKTEIKGDGQVVVIKFSGFVVEVLPAFIDKDADGYRFPDANNGGSWRVCKPIQEMDAVEKRNGETNRNYKHVCKMVRAWKNNHGVSMSGMLIDTLVYNFFGQHKEFNNATYSSYDKLMATFFAYLGGLDHQDYWAAPGSGQRVHSKGKFQTKAKKAATKCQEAVDEASLTKKSKLWREVFGRSFPLHQVQLEKAMASDSIHSERAPGEQFIEELFPVDVSYDLSIDCEVKTIGLLKRILAGAQLVAHGRDLRFHIESCDVPKPYELMWKVRNAGPEAERRKMLRGQIVSDRGGQSLVESTSFGGDHYVEAYVIKDGVCVARDIISVPIQM</sequence>
<accession>A0AA41HH28</accession>
<dbReference type="GO" id="GO:0051607">
    <property type="term" value="P:defense response to virus"/>
    <property type="evidence" value="ECO:0007669"/>
    <property type="project" value="UniProtKB-KW"/>
</dbReference>
<name>A0AA41HH28_9BURK</name>
<proteinExistence type="predicted"/>
<evidence type="ECO:0000313" key="5">
    <source>
        <dbReference type="Proteomes" id="UP001155901"/>
    </source>
</evidence>
<dbReference type="GO" id="GO:0016779">
    <property type="term" value="F:nucleotidyltransferase activity"/>
    <property type="evidence" value="ECO:0007669"/>
    <property type="project" value="InterPro"/>
</dbReference>
<dbReference type="InterPro" id="IPR040511">
    <property type="entry name" value="AGS_C"/>
</dbReference>